<comment type="caution">
    <text evidence="4">The sequence shown here is derived from an EMBL/GenBank/DDBJ whole genome shotgun (WGS) entry which is preliminary data.</text>
</comment>
<dbReference type="CDD" id="cd14866">
    <property type="entry name" value="Fe-ADH-like"/>
    <property type="match status" value="1"/>
</dbReference>
<gene>
    <name evidence="4" type="ORF">ACFSBL_08985</name>
</gene>
<dbReference type="RefSeq" id="WP_256398664.1">
    <property type="nucleotide sequence ID" value="NZ_JANHJR010000001.1"/>
</dbReference>
<evidence type="ECO:0000259" key="2">
    <source>
        <dbReference type="Pfam" id="PF00465"/>
    </source>
</evidence>
<accession>A0ABD6DHM8</accession>
<evidence type="ECO:0000313" key="5">
    <source>
        <dbReference type="Proteomes" id="UP001597034"/>
    </source>
</evidence>
<dbReference type="Gene3D" id="1.20.1090.10">
    <property type="entry name" value="Dehydroquinate synthase-like - alpha domain"/>
    <property type="match status" value="1"/>
</dbReference>
<keyword evidence="1" id="KW-0560">Oxidoreductase</keyword>
<feature type="domain" description="Fe-containing alcohol dehydrogenase-like C-terminal" evidence="3">
    <location>
        <begin position="209"/>
        <end position="402"/>
    </location>
</feature>
<name>A0ABD6DHM8_9EURY</name>
<dbReference type="PANTHER" id="PTHR11496">
    <property type="entry name" value="ALCOHOL DEHYDROGENASE"/>
    <property type="match status" value="1"/>
</dbReference>
<dbReference type="InterPro" id="IPR056798">
    <property type="entry name" value="ADH_Fe_C"/>
</dbReference>
<dbReference type="EMBL" id="JBHUDO010000002">
    <property type="protein sequence ID" value="MFD1645816.1"/>
    <property type="molecule type" value="Genomic_DNA"/>
</dbReference>
<organism evidence="4 5">
    <name type="scientific">Haloarchaeobius litoreus</name>
    <dbReference type="NCBI Taxonomy" id="755306"/>
    <lineage>
        <taxon>Archaea</taxon>
        <taxon>Methanobacteriati</taxon>
        <taxon>Methanobacteriota</taxon>
        <taxon>Stenosarchaea group</taxon>
        <taxon>Halobacteria</taxon>
        <taxon>Halobacteriales</taxon>
        <taxon>Halorubellaceae</taxon>
        <taxon>Haloarchaeobius</taxon>
    </lineage>
</organism>
<sequence>MQHDASGDVRFEYDSPTLRLGRGSVADLGEELAAAGCERALVVCGSTVGQTDAVMEPVRAGLGDRLAGEFARTTPDKRLSNAYDGVAAMKRHDADALVAVGGGSSIDVAKVMSILREDDRAPDRVGAELAETGTISIPVGGLTPIFAVPTTLAGADLSQVAGITAHPSSSLVEEFVAGGVGDARLMPTAVVGDAELVATTPASVLAGSAMNGFDKGLETLYASTRTPVTDGTASHGLRLLAEHLPRLRSEGATPGVLEPVVEGITLVQYGISRPSETTLSVVHAFGHGLTRGYGVQQGVAHAVVVPHVLRYLFEHVDGRRELLAEALGVGDAAEPATAVVDAVTAVRDALDLPTRLRDVDGPEPEEFPAVAEAILGDSFMRNAPPGLDATREEVEAVVEAAY</sequence>
<dbReference type="SUPFAM" id="SSF56796">
    <property type="entry name" value="Dehydroquinate synthase-like"/>
    <property type="match status" value="1"/>
</dbReference>
<reference evidence="4 5" key="1">
    <citation type="journal article" date="2019" name="Int. J. Syst. Evol. Microbiol.">
        <title>The Global Catalogue of Microorganisms (GCM) 10K type strain sequencing project: providing services to taxonomists for standard genome sequencing and annotation.</title>
        <authorList>
            <consortium name="The Broad Institute Genomics Platform"/>
            <consortium name="The Broad Institute Genome Sequencing Center for Infectious Disease"/>
            <person name="Wu L."/>
            <person name="Ma J."/>
        </authorList>
    </citation>
    <scope>NUCLEOTIDE SEQUENCE [LARGE SCALE GENOMIC DNA]</scope>
    <source>
        <strain evidence="4 5">CGMCC 1.10390</strain>
    </source>
</reference>
<protein>
    <submittedName>
        <fullName evidence="4">Iron-containing alcohol dehydrogenase family protein</fullName>
    </submittedName>
</protein>
<feature type="domain" description="Alcohol dehydrogenase iron-type/glycerol dehydrogenase GldA" evidence="2">
    <location>
        <begin position="17"/>
        <end position="191"/>
    </location>
</feature>
<dbReference type="Gene3D" id="3.40.50.1970">
    <property type="match status" value="1"/>
</dbReference>
<keyword evidence="5" id="KW-1185">Reference proteome</keyword>
<dbReference type="Pfam" id="PF25137">
    <property type="entry name" value="ADH_Fe_C"/>
    <property type="match status" value="1"/>
</dbReference>
<evidence type="ECO:0000256" key="1">
    <source>
        <dbReference type="ARBA" id="ARBA00023002"/>
    </source>
</evidence>
<proteinExistence type="predicted"/>
<dbReference type="AlphaFoldDB" id="A0ABD6DHM8"/>
<dbReference type="InterPro" id="IPR039697">
    <property type="entry name" value="Alcohol_dehydrogenase_Fe"/>
</dbReference>
<evidence type="ECO:0000259" key="3">
    <source>
        <dbReference type="Pfam" id="PF25137"/>
    </source>
</evidence>
<dbReference type="Proteomes" id="UP001597034">
    <property type="component" value="Unassembled WGS sequence"/>
</dbReference>
<evidence type="ECO:0000313" key="4">
    <source>
        <dbReference type="EMBL" id="MFD1645816.1"/>
    </source>
</evidence>
<dbReference type="GO" id="GO:0016491">
    <property type="term" value="F:oxidoreductase activity"/>
    <property type="evidence" value="ECO:0007669"/>
    <property type="project" value="UniProtKB-KW"/>
</dbReference>
<dbReference type="Pfam" id="PF00465">
    <property type="entry name" value="Fe-ADH"/>
    <property type="match status" value="1"/>
</dbReference>
<dbReference type="InterPro" id="IPR001670">
    <property type="entry name" value="ADH_Fe/GldA"/>
</dbReference>
<dbReference type="PANTHER" id="PTHR11496:SF83">
    <property type="entry name" value="HYDROXYACID-OXOACID TRANSHYDROGENASE, MITOCHONDRIAL"/>
    <property type="match status" value="1"/>
</dbReference>